<sequence length="667" mass="76339">MILNEISRDDEQQSFISATDKDQTLQTQTNLKQQIKMLPPIYLSMSLIVLSAAILSQFQYARAQTFPLFLELPFQKNQLFTIGNALISLMGIMIYYLVFQANQSKPIRKLYSAKQIPYKIFSFQIFLSGALSHLAFLAFALLPIEYKNQSNFLYTEDRILLTFSFIMNFLFISYYMCYKQGSQPSKLKNQLQPFSLSQQIKAALFTVICFLFTAFISVNFISIFMGMPMAQGEPSLNDGLSASEDFIANMVSEIYSTLSYSLYLMNSFFIGMFYSDLQKINLIMSVDQEMMLMIKQQIIVNHNAYKNGYIIKQMKAFITLSLLYLTLANQGILSATGESVHAFQSVIVGLSKVASKDFNFQQLFVALDELAESFKARKNEENAFYEQEYQQYQADVQYYQNQITDFKNKIAQLEVDVKDLTDERGRLQQLLADAKQDLYDATKLFNAKEAQINSDKSVFTRQFNEYADTIAVLDQAIALLNEVKDETSLLQKAENIKDVSQKMHNHLKQLSSKRVFYQPLVKALTQIAQNNYVDQENLNKVINYMNQLRQSLIDGQTSLQNQYDAQSKLQQDILSEIQAKITGIRDVLIPLLQAEIETKDGEIKALNAILNDAKLNLADAEDNLSATQNRWIERTASHNTLIQQYDNELLAIKDAENALKKGGIFRQ</sequence>
<keyword evidence="2" id="KW-1133">Transmembrane helix</keyword>
<evidence type="ECO:0000313" key="4">
    <source>
        <dbReference type="Proteomes" id="UP000000600"/>
    </source>
</evidence>
<dbReference type="InParanoid" id="A0C4T8"/>
<feature type="coiled-coil region" evidence="1">
    <location>
        <begin position="603"/>
        <end position="630"/>
    </location>
</feature>
<feature type="transmembrane region" description="Helical" evidence="2">
    <location>
        <begin position="80"/>
        <end position="99"/>
    </location>
</feature>
<accession>A0C4T8</accession>
<evidence type="ECO:0008006" key="5">
    <source>
        <dbReference type="Google" id="ProtNLM"/>
    </source>
</evidence>
<dbReference type="OMA" id="IMIYYLV"/>
<feature type="transmembrane region" description="Helical" evidence="2">
    <location>
        <begin position="41"/>
        <end position="60"/>
    </location>
</feature>
<dbReference type="OrthoDB" id="10335003at2759"/>
<dbReference type="GeneID" id="5018987"/>
<dbReference type="Proteomes" id="UP000000600">
    <property type="component" value="Unassembled WGS sequence"/>
</dbReference>
<proteinExistence type="predicted"/>
<feature type="transmembrane region" description="Helical" evidence="2">
    <location>
        <begin position="120"/>
        <end position="144"/>
    </location>
</feature>
<evidence type="ECO:0000256" key="1">
    <source>
        <dbReference type="SAM" id="Coils"/>
    </source>
</evidence>
<dbReference type="AlphaFoldDB" id="A0C4T8"/>
<evidence type="ECO:0000256" key="2">
    <source>
        <dbReference type="SAM" id="Phobius"/>
    </source>
</evidence>
<keyword evidence="2" id="KW-0812">Transmembrane</keyword>
<keyword evidence="4" id="KW-1185">Reference proteome</keyword>
<feature type="coiled-coil region" evidence="1">
    <location>
        <begin position="375"/>
        <end position="437"/>
    </location>
</feature>
<organism evidence="3 4">
    <name type="scientific">Paramecium tetraurelia</name>
    <dbReference type="NCBI Taxonomy" id="5888"/>
    <lineage>
        <taxon>Eukaryota</taxon>
        <taxon>Sar</taxon>
        <taxon>Alveolata</taxon>
        <taxon>Ciliophora</taxon>
        <taxon>Intramacronucleata</taxon>
        <taxon>Oligohymenophorea</taxon>
        <taxon>Peniculida</taxon>
        <taxon>Parameciidae</taxon>
        <taxon>Paramecium</taxon>
    </lineage>
</organism>
<dbReference type="Gene3D" id="1.10.287.1490">
    <property type="match status" value="1"/>
</dbReference>
<dbReference type="KEGG" id="ptm:GSPATT00006304001"/>
<evidence type="ECO:0000313" key="3">
    <source>
        <dbReference type="EMBL" id="CAK65805.1"/>
    </source>
</evidence>
<dbReference type="HOGENOM" id="CLU_411893_0_0_1"/>
<keyword evidence="1" id="KW-0175">Coiled coil</keyword>
<feature type="transmembrane region" description="Helical" evidence="2">
    <location>
        <begin position="202"/>
        <end position="227"/>
    </location>
</feature>
<gene>
    <name evidence="3" type="ORF">GSPATT00006304001</name>
</gene>
<reference evidence="3 4" key="1">
    <citation type="journal article" date="2006" name="Nature">
        <title>Global trends of whole-genome duplications revealed by the ciliate Paramecium tetraurelia.</title>
        <authorList>
            <consortium name="Genoscope"/>
            <person name="Aury J.-M."/>
            <person name="Jaillon O."/>
            <person name="Duret L."/>
            <person name="Noel B."/>
            <person name="Jubin C."/>
            <person name="Porcel B.M."/>
            <person name="Segurens B."/>
            <person name="Daubin V."/>
            <person name="Anthouard V."/>
            <person name="Aiach N."/>
            <person name="Arnaiz O."/>
            <person name="Billaut A."/>
            <person name="Beisson J."/>
            <person name="Blanc I."/>
            <person name="Bouhouche K."/>
            <person name="Camara F."/>
            <person name="Duharcourt S."/>
            <person name="Guigo R."/>
            <person name="Gogendeau D."/>
            <person name="Katinka M."/>
            <person name="Keller A.-M."/>
            <person name="Kissmehl R."/>
            <person name="Klotz C."/>
            <person name="Koll F."/>
            <person name="Le Moue A."/>
            <person name="Lepere C."/>
            <person name="Malinsky S."/>
            <person name="Nowacki M."/>
            <person name="Nowak J.K."/>
            <person name="Plattner H."/>
            <person name="Poulain J."/>
            <person name="Ruiz F."/>
            <person name="Serrano V."/>
            <person name="Zagulski M."/>
            <person name="Dessen P."/>
            <person name="Betermier M."/>
            <person name="Weissenbach J."/>
            <person name="Scarpelli C."/>
            <person name="Schachter V."/>
            <person name="Sperling L."/>
            <person name="Meyer E."/>
            <person name="Cohen J."/>
            <person name="Wincker P."/>
        </authorList>
    </citation>
    <scope>NUCLEOTIDE SEQUENCE [LARGE SCALE GENOMIC DNA]</scope>
    <source>
        <strain evidence="3 4">Stock d4-2</strain>
    </source>
</reference>
<protein>
    <recommendedName>
        <fullName evidence="5">Transmembrane protein</fullName>
    </recommendedName>
</protein>
<feature type="transmembrane region" description="Helical" evidence="2">
    <location>
        <begin position="159"/>
        <end position="178"/>
    </location>
</feature>
<dbReference type="EMBL" id="CT868041">
    <property type="protein sequence ID" value="CAK65805.1"/>
    <property type="molecule type" value="Genomic_DNA"/>
</dbReference>
<name>A0C4T8_PARTE</name>
<dbReference type="RefSeq" id="XP_001433202.1">
    <property type="nucleotide sequence ID" value="XM_001433165.2"/>
</dbReference>
<keyword evidence="2" id="KW-0472">Membrane</keyword>